<gene>
    <name evidence="1" type="ORF">OENI_0047</name>
</gene>
<evidence type="ECO:0000313" key="1">
    <source>
        <dbReference type="EMBL" id="VDB96930.1"/>
    </source>
</evidence>
<evidence type="ECO:0000313" key="2">
    <source>
        <dbReference type="Proteomes" id="UP000294726"/>
    </source>
</evidence>
<dbReference type="EMBL" id="LR031358">
    <property type="protein sequence ID" value="VDB96930.1"/>
    <property type="molecule type" value="Genomic_DNA"/>
</dbReference>
<reference evidence="1 2" key="1">
    <citation type="submission" date="2018-08" db="EMBL/GenBank/DDBJ databases">
        <authorList>
            <person name="Lorentzen P. G. S. M."/>
        </authorList>
    </citation>
    <scope>NUCLEOTIDE SEQUENCE [LARGE SCALE GENOMIC DNA]</scope>
    <source>
        <strain evidence="1 2">CRBO_1381</strain>
    </source>
</reference>
<proteinExistence type="predicted"/>
<organism evidence="1 2">
    <name type="scientific">Oenococcus oeni</name>
    <name type="common">Leuconostoc oenos</name>
    <dbReference type="NCBI Taxonomy" id="1247"/>
    <lineage>
        <taxon>Bacteria</taxon>
        <taxon>Bacillati</taxon>
        <taxon>Bacillota</taxon>
        <taxon>Bacilli</taxon>
        <taxon>Lactobacillales</taxon>
        <taxon>Lactobacillaceae</taxon>
        <taxon>Oenococcus</taxon>
    </lineage>
</organism>
<name>A0AAQ2URF8_OENOE</name>
<dbReference type="Proteomes" id="UP000294726">
    <property type="component" value="Chromosome"/>
</dbReference>
<dbReference type="AlphaFoldDB" id="A0AAQ2URF8"/>
<sequence length="43" mass="5017">MTLFNSKVNSYFGKLRHMPNQTRALKQINSIKVQDIIDKVLII</sequence>
<protein>
    <submittedName>
        <fullName evidence="1">Uncharacterized protein</fullName>
    </submittedName>
</protein>
<accession>A0AAQ2URF8</accession>